<dbReference type="NCBIfam" id="NF004739">
    <property type="entry name" value="PRK06075.1"/>
    <property type="match status" value="1"/>
</dbReference>
<dbReference type="PROSITE" id="PS00542">
    <property type="entry name" value="COMPLEX1_30K"/>
    <property type="match status" value="1"/>
</dbReference>
<comment type="caution">
    <text evidence="12">The sequence shown here is derived from an EMBL/GenBank/DDBJ whole genome shotgun (WGS) entry which is preliminary data.</text>
</comment>
<comment type="subunit">
    <text evidence="8">NDH-1 is composed of 13 different subunits. Subunits NuoB, CD, E, F, and G constitute the peripheral sector of the complex.</text>
</comment>
<dbReference type="AlphaFoldDB" id="A0A8J7YUG1"/>
<evidence type="ECO:0000256" key="3">
    <source>
        <dbReference type="ARBA" id="ARBA00022448"/>
    </source>
</evidence>
<accession>A0A8J7YUG1</accession>
<dbReference type="Pfam" id="PF00346">
    <property type="entry name" value="Complex1_49kDa"/>
    <property type="match status" value="1"/>
</dbReference>
<evidence type="ECO:0000313" key="13">
    <source>
        <dbReference type="Proteomes" id="UP000738826"/>
    </source>
</evidence>
<dbReference type="Proteomes" id="UP000738826">
    <property type="component" value="Unassembled WGS sequence"/>
</dbReference>
<reference evidence="12" key="1">
    <citation type="submission" date="2019-11" db="EMBL/GenBank/DDBJ databases">
        <title>Lipid analysis of CO2-rich subsurface aquifers suggests an autotrophy-based deep biosphere with lysolipids enriched in CPR bacteria.</title>
        <authorList>
            <person name="Probst A.J."/>
            <person name="Elling F.J."/>
            <person name="Castelle C.J."/>
            <person name="Zhu Q."/>
            <person name="Elvert M."/>
            <person name="Birarda G."/>
            <person name="Holman H.-Y."/>
            <person name="Lane K.R."/>
            <person name="Ladd B."/>
            <person name="Ryan M.C."/>
            <person name="Woyke T."/>
            <person name="Hinrichs K.-U."/>
            <person name="Banfield J.F."/>
        </authorList>
    </citation>
    <scope>NUCLEOTIDE SEQUENCE</scope>
    <source>
        <strain evidence="11">CG_2015-01_33_1645</strain>
        <strain evidence="12">CG_2015-04_33_537</strain>
    </source>
</reference>
<dbReference type="EMBL" id="JAACQH010000013">
    <property type="protein sequence ID" value="NCS90969.1"/>
    <property type="molecule type" value="Genomic_DNA"/>
</dbReference>
<gene>
    <name evidence="12" type="ORF">GW779_00890</name>
    <name evidence="11" type="ORF">GW910_00630</name>
</gene>
<dbReference type="GO" id="GO:0016651">
    <property type="term" value="F:oxidoreductase activity, acting on NAD(P)H"/>
    <property type="evidence" value="ECO:0007669"/>
    <property type="project" value="InterPro"/>
</dbReference>
<evidence type="ECO:0000256" key="7">
    <source>
        <dbReference type="ARBA" id="ARBA00023268"/>
    </source>
</evidence>
<name>A0A8J7YUG1_9ARCH</name>
<dbReference type="PANTHER" id="PTHR11993:SF10">
    <property type="entry name" value="NADH DEHYDROGENASE [UBIQUINONE] IRON-SULFUR PROTEIN 2, MITOCHONDRIAL"/>
    <property type="match status" value="1"/>
</dbReference>
<dbReference type="Gene3D" id="1.10.645.10">
    <property type="entry name" value="Cytochrome-c3 Hydrogenase, chain B"/>
    <property type="match status" value="1"/>
</dbReference>
<dbReference type="PANTHER" id="PTHR11993">
    <property type="entry name" value="NADH-UBIQUINONE OXIDOREDUCTASE 49 KDA SUBUNIT"/>
    <property type="match status" value="1"/>
</dbReference>
<dbReference type="GO" id="GO:0008137">
    <property type="term" value="F:NADH dehydrogenase (ubiquinone) activity"/>
    <property type="evidence" value="ECO:0007669"/>
    <property type="project" value="InterPro"/>
</dbReference>
<keyword evidence="7" id="KW-0511">Multifunctional enzyme</keyword>
<evidence type="ECO:0000313" key="11">
    <source>
        <dbReference type="EMBL" id="NCN64575.1"/>
    </source>
</evidence>
<keyword evidence="4" id="KW-1003">Cell membrane</keyword>
<evidence type="ECO:0000256" key="4">
    <source>
        <dbReference type="ARBA" id="ARBA00022475"/>
    </source>
</evidence>
<dbReference type="SUPFAM" id="SSF56762">
    <property type="entry name" value="HydB/Nqo4-like"/>
    <property type="match status" value="1"/>
</dbReference>
<keyword evidence="12" id="KW-0560">Oxidoreductase</keyword>
<dbReference type="SUPFAM" id="SSF46548">
    <property type="entry name" value="alpha-helical ferredoxin"/>
    <property type="match status" value="1"/>
</dbReference>
<comment type="catalytic activity">
    <reaction evidence="9">
        <text>a quinone + NADH + 5 H(+)(in) = a quinol + NAD(+) + 4 H(+)(out)</text>
        <dbReference type="Rhea" id="RHEA:57888"/>
        <dbReference type="ChEBI" id="CHEBI:15378"/>
        <dbReference type="ChEBI" id="CHEBI:24646"/>
        <dbReference type="ChEBI" id="CHEBI:57540"/>
        <dbReference type="ChEBI" id="CHEBI:57945"/>
        <dbReference type="ChEBI" id="CHEBI:132124"/>
    </reaction>
</comment>
<dbReference type="Gene3D" id="3.30.70.20">
    <property type="match status" value="1"/>
</dbReference>
<dbReference type="HAMAP" id="MF_01358">
    <property type="entry name" value="NDH1_NuoD"/>
    <property type="match status" value="1"/>
</dbReference>
<sequence length="644" mass="74003">MIDEIKLKFPHDVEVKENRDIYVKKEKLFELCKFLKYSGYDHLSLITGVDYSANGYFEVVYHMYSYSRKNMLVIKTKIETKTGSKPGSEDVKIKASDLSSDVKKLIDLCVGCTICTKKCPQGIDVKSFIFDLKQGKDVSIKDVGRCIECAICQEKCPKKVEILKIFSILKKSNPGEKEEREAVKDPKEKNKPEEDYDLTVPSITSLYNSADWHERETYDLLGIKFEGHPNLRRILLSDTFIGHPLRKSFDLTKKQKIDMTREFEIDKNYLDKTKKEIELKIGTELMHVNMGPQHPSTHGVLRLRLLVDGEVVVKMYPVLGHLHRGIEKIGENLRYIQVIPYTDRLDYITGMFNNMAYVKPLEDLMMLEVTERAEYLRIIAMELNRITSHLIWFCTWAMDMGALTPYFYAFRERERIFEIFEGLCGARMMYNYIRPGGVSGDMGEKTELKLRNFIEHFPENLKEYHTLLTENEIIKARTVGVGKLKAEDAINFGVTGPMLMASGFEYDIRKAHPYSLYEDFKFSIPTRTEGDTYARYIVRMKEMEESHKIIEQAINKMPEGKIMANIPKMLTPPPGDAYGKIETSKGELGFYIVSDGSPNPYRLRIRSPSFCNLSALPFLCEGEKIADVVAISGSVDITLGCIDR</sequence>
<dbReference type="InterPro" id="IPR029014">
    <property type="entry name" value="NiFe-Hase_large"/>
</dbReference>
<evidence type="ECO:0000259" key="10">
    <source>
        <dbReference type="PROSITE" id="PS51379"/>
    </source>
</evidence>
<protein>
    <submittedName>
        <fullName evidence="12">NADH-quinone oxidoreductase subunit D</fullName>
        <ecNumber evidence="12">1.6.5.11</ecNumber>
    </submittedName>
</protein>
<keyword evidence="6" id="KW-0472">Membrane</keyword>
<evidence type="ECO:0000256" key="6">
    <source>
        <dbReference type="ARBA" id="ARBA00023136"/>
    </source>
</evidence>
<dbReference type="PROSITE" id="PS00198">
    <property type="entry name" value="4FE4S_FER_1"/>
    <property type="match status" value="2"/>
</dbReference>
<dbReference type="Proteomes" id="UP000768163">
    <property type="component" value="Unassembled WGS sequence"/>
</dbReference>
<dbReference type="EC" id="1.6.5.11" evidence="12"/>
<dbReference type="InterPro" id="IPR017896">
    <property type="entry name" value="4Fe4S_Fe-S-bd"/>
</dbReference>
<evidence type="ECO:0000256" key="5">
    <source>
        <dbReference type="ARBA" id="ARBA00023027"/>
    </source>
</evidence>
<feature type="domain" description="4Fe-4S ferredoxin-type" evidence="10">
    <location>
        <begin position="100"/>
        <end position="128"/>
    </location>
</feature>
<comment type="subcellular location">
    <subcellularLocation>
        <location evidence="1">Cell membrane</location>
        <topology evidence="1">Peripheral membrane protein</topology>
    </subcellularLocation>
</comment>
<comment type="similarity">
    <text evidence="2">In the C-terminal section; belongs to the complex I 49 kDa subunit family.</text>
</comment>
<evidence type="ECO:0000256" key="8">
    <source>
        <dbReference type="ARBA" id="ARBA00038617"/>
    </source>
</evidence>
<dbReference type="SUPFAM" id="SSF143243">
    <property type="entry name" value="Nqo5-like"/>
    <property type="match status" value="2"/>
</dbReference>
<evidence type="ECO:0000256" key="9">
    <source>
        <dbReference type="ARBA" id="ARBA00047712"/>
    </source>
</evidence>
<dbReference type="GO" id="GO:0005886">
    <property type="term" value="C:plasma membrane"/>
    <property type="evidence" value="ECO:0007669"/>
    <property type="project" value="UniProtKB-SubCell"/>
</dbReference>
<dbReference type="InterPro" id="IPR001135">
    <property type="entry name" value="NADH_Q_OxRdtase_suD"/>
</dbReference>
<dbReference type="Pfam" id="PF00329">
    <property type="entry name" value="Complex1_30kDa"/>
    <property type="match status" value="2"/>
</dbReference>
<dbReference type="GO" id="GO:0051287">
    <property type="term" value="F:NAD binding"/>
    <property type="evidence" value="ECO:0007669"/>
    <property type="project" value="InterPro"/>
</dbReference>
<proteinExistence type="inferred from homology"/>
<dbReference type="InterPro" id="IPR020396">
    <property type="entry name" value="NADH_UbQ_OxRdtase_CS"/>
</dbReference>
<dbReference type="InterPro" id="IPR037232">
    <property type="entry name" value="NADH_quin_OxRdtase_su_C/D-like"/>
</dbReference>
<evidence type="ECO:0000256" key="1">
    <source>
        <dbReference type="ARBA" id="ARBA00004202"/>
    </source>
</evidence>
<organism evidence="12 13">
    <name type="scientific">Candidatus Altarchaeum hamiconexum</name>
    <dbReference type="NCBI Taxonomy" id="1803513"/>
    <lineage>
        <taxon>Archaea</taxon>
        <taxon>Candidatus Altarchaeota</taxon>
        <taxon>Candidatus Altiarchaeia</taxon>
        <taxon>Candidatus Altarchaeales</taxon>
        <taxon>Candidatus Altarchaeaceae</taxon>
        <taxon>Candidatus Altarchaeum</taxon>
    </lineage>
</organism>
<feature type="domain" description="4Fe-4S ferredoxin-type" evidence="10">
    <location>
        <begin position="136"/>
        <end position="166"/>
    </location>
</feature>
<evidence type="ECO:0000313" key="12">
    <source>
        <dbReference type="EMBL" id="NCS90969.1"/>
    </source>
</evidence>
<evidence type="ECO:0000256" key="2">
    <source>
        <dbReference type="ARBA" id="ARBA00010019"/>
    </source>
</evidence>
<dbReference type="PROSITE" id="PS51379">
    <property type="entry name" value="4FE4S_FER_2"/>
    <property type="match status" value="2"/>
</dbReference>
<dbReference type="GO" id="GO:0048038">
    <property type="term" value="F:quinone binding"/>
    <property type="evidence" value="ECO:0007669"/>
    <property type="project" value="InterPro"/>
</dbReference>
<dbReference type="InterPro" id="IPR017900">
    <property type="entry name" value="4Fe4S_Fe_S_CS"/>
</dbReference>
<keyword evidence="5" id="KW-0520">NAD</keyword>
<dbReference type="Gene3D" id="3.30.460.80">
    <property type="entry name" value="NADH:ubiquinone oxidoreductase, 30kDa subunit"/>
    <property type="match status" value="2"/>
</dbReference>
<dbReference type="InterPro" id="IPR022885">
    <property type="entry name" value="NDH1_su_D/H"/>
</dbReference>
<dbReference type="InterPro" id="IPR001268">
    <property type="entry name" value="NADH_UbQ_OxRdtase_30kDa_su"/>
</dbReference>
<dbReference type="EMBL" id="JAACVF010000016">
    <property type="protein sequence ID" value="NCN64575.1"/>
    <property type="molecule type" value="Genomic_DNA"/>
</dbReference>
<keyword evidence="3" id="KW-0813">Transport</keyword>